<evidence type="ECO:0000259" key="6">
    <source>
        <dbReference type="Pfam" id="PF00107"/>
    </source>
</evidence>
<gene>
    <name evidence="7" type="ORF">ACFOUW_23080</name>
</gene>
<keyword evidence="4" id="KW-0862">Zinc</keyword>
<dbReference type="RefSeq" id="WP_205118611.1">
    <property type="nucleotide sequence ID" value="NZ_JAFBCM010000001.1"/>
</dbReference>
<evidence type="ECO:0000256" key="3">
    <source>
        <dbReference type="ARBA" id="ARBA00022723"/>
    </source>
</evidence>
<accession>A0ABV7YES1</accession>
<evidence type="ECO:0000256" key="4">
    <source>
        <dbReference type="ARBA" id="ARBA00022833"/>
    </source>
</evidence>
<evidence type="ECO:0000256" key="5">
    <source>
        <dbReference type="ARBA" id="ARBA00023002"/>
    </source>
</evidence>
<dbReference type="SUPFAM" id="SSF50129">
    <property type="entry name" value="GroES-like"/>
    <property type="match status" value="1"/>
</dbReference>
<evidence type="ECO:0000256" key="2">
    <source>
        <dbReference type="ARBA" id="ARBA00008072"/>
    </source>
</evidence>
<dbReference type="Gene3D" id="3.90.180.10">
    <property type="entry name" value="Medium-chain alcohol dehydrogenases, catalytic domain"/>
    <property type="match status" value="2"/>
</dbReference>
<sequence>MPQVLTLVGPRSLEIRKVEAQSGLLPGQARLRSVVSGISHGTELNLYRGTSPFHDKDFDREARLFRPRAEANETQHGIGYELVSEVVEVATDVTALAVGDLVHSPNGHCDELVVDVARAMAAELPLSKLPPTDKPERGVFLALAGVALNATHDANVKLGDTVMVSGLGVIGQLIVQLARLNGATTVIGVDPVAARRELAETFGATTIDPKAVEESVGWSVHQANGGVGVDTAIETSGTYRGLHAAIASVAVGGRIVSVGFFRGDAGSDLALGEEWHHNRPQLVSSMGVWACPHRDYPRWNRPRVSRTVNELLFGGQLRVDELLTERVPFADAPSAYAKLDDDPEATMKIALTYR</sequence>
<name>A0ABV7YES1_9ACTN</name>
<dbReference type="Proteomes" id="UP001595699">
    <property type="component" value="Unassembled WGS sequence"/>
</dbReference>
<keyword evidence="8" id="KW-1185">Reference proteome</keyword>
<reference evidence="8" key="1">
    <citation type="journal article" date="2019" name="Int. J. Syst. Evol. Microbiol.">
        <title>The Global Catalogue of Microorganisms (GCM) 10K type strain sequencing project: providing services to taxonomists for standard genome sequencing and annotation.</title>
        <authorList>
            <consortium name="The Broad Institute Genomics Platform"/>
            <consortium name="The Broad Institute Genome Sequencing Center for Infectious Disease"/>
            <person name="Wu L."/>
            <person name="Ma J."/>
        </authorList>
    </citation>
    <scope>NUCLEOTIDE SEQUENCE [LARGE SCALE GENOMIC DNA]</scope>
    <source>
        <strain evidence="8">CGMCC 4.7241</strain>
    </source>
</reference>
<dbReference type="EMBL" id="JBHRZH010000020">
    <property type="protein sequence ID" value="MFC3763741.1"/>
    <property type="molecule type" value="Genomic_DNA"/>
</dbReference>
<dbReference type="InterPro" id="IPR011032">
    <property type="entry name" value="GroES-like_sf"/>
</dbReference>
<dbReference type="Pfam" id="PF00107">
    <property type="entry name" value="ADH_zinc_N"/>
    <property type="match status" value="1"/>
</dbReference>
<keyword evidence="3" id="KW-0479">Metal-binding</keyword>
<dbReference type="InterPro" id="IPR013149">
    <property type="entry name" value="ADH-like_C"/>
</dbReference>
<proteinExistence type="inferred from homology"/>
<feature type="domain" description="Alcohol dehydrogenase-like C-terminal" evidence="6">
    <location>
        <begin position="170"/>
        <end position="275"/>
    </location>
</feature>
<dbReference type="InterPro" id="IPR036291">
    <property type="entry name" value="NAD(P)-bd_dom_sf"/>
</dbReference>
<comment type="similarity">
    <text evidence="2">Belongs to the zinc-containing alcohol dehydrogenase family.</text>
</comment>
<comment type="cofactor">
    <cofactor evidence="1">
        <name>Zn(2+)</name>
        <dbReference type="ChEBI" id="CHEBI:29105"/>
    </cofactor>
</comment>
<dbReference type="PANTHER" id="PTHR43350">
    <property type="entry name" value="NAD-DEPENDENT ALCOHOL DEHYDROGENASE"/>
    <property type="match status" value="1"/>
</dbReference>
<dbReference type="Gene3D" id="3.40.50.720">
    <property type="entry name" value="NAD(P)-binding Rossmann-like Domain"/>
    <property type="match status" value="1"/>
</dbReference>
<protein>
    <submittedName>
        <fullName evidence="7">Zinc-binding dehydrogenase</fullName>
    </submittedName>
</protein>
<dbReference type="SUPFAM" id="SSF51735">
    <property type="entry name" value="NAD(P)-binding Rossmann-fold domains"/>
    <property type="match status" value="1"/>
</dbReference>
<organism evidence="7 8">
    <name type="scientific">Tenggerimyces flavus</name>
    <dbReference type="NCBI Taxonomy" id="1708749"/>
    <lineage>
        <taxon>Bacteria</taxon>
        <taxon>Bacillati</taxon>
        <taxon>Actinomycetota</taxon>
        <taxon>Actinomycetes</taxon>
        <taxon>Propionibacteriales</taxon>
        <taxon>Nocardioidaceae</taxon>
        <taxon>Tenggerimyces</taxon>
    </lineage>
</organism>
<evidence type="ECO:0000256" key="1">
    <source>
        <dbReference type="ARBA" id="ARBA00001947"/>
    </source>
</evidence>
<evidence type="ECO:0000313" key="7">
    <source>
        <dbReference type="EMBL" id="MFC3763741.1"/>
    </source>
</evidence>
<dbReference type="PANTHER" id="PTHR43350:SF19">
    <property type="entry name" value="D-GULOSIDE 3-DEHYDROGENASE"/>
    <property type="match status" value="1"/>
</dbReference>
<dbReference type="CDD" id="cd08255">
    <property type="entry name" value="2-desacetyl-2-hydroxyethyl_bacteriochlorophyllide_like"/>
    <property type="match status" value="1"/>
</dbReference>
<keyword evidence="5" id="KW-0560">Oxidoreductase</keyword>
<comment type="caution">
    <text evidence="7">The sequence shown here is derived from an EMBL/GenBank/DDBJ whole genome shotgun (WGS) entry which is preliminary data.</text>
</comment>
<evidence type="ECO:0000313" key="8">
    <source>
        <dbReference type="Proteomes" id="UP001595699"/>
    </source>
</evidence>